<dbReference type="InParanoid" id="A0A6J2XNT0"/>
<gene>
    <name evidence="2" type="primary">LOC115880182</name>
</gene>
<name>A0A6J2XNT0_SITOR</name>
<reference evidence="2" key="1">
    <citation type="submission" date="2025-08" db="UniProtKB">
        <authorList>
            <consortium name="RefSeq"/>
        </authorList>
    </citation>
    <scope>IDENTIFICATION</scope>
    <source>
        <tissue evidence="2">Gonads</tissue>
    </source>
</reference>
<dbReference type="AlphaFoldDB" id="A0A6J2XNT0"/>
<evidence type="ECO:0000313" key="1">
    <source>
        <dbReference type="Proteomes" id="UP000504635"/>
    </source>
</evidence>
<organism evidence="1 2">
    <name type="scientific">Sitophilus oryzae</name>
    <name type="common">Rice weevil</name>
    <name type="synonym">Curculio oryzae</name>
    <dbReference type="NCBI Taxonomy" id="7048"/>
    <lineage>
        <taxon>Eukaryota</taxon>
        <taxon>Metazoa</taxon>
        <taxon>Ecdysozoa</taxon>
        <taxon>Arthropoda</taxon>
        <taxon>Hexapoda</taxon>
        <taxon>Insecta</taxon>
        <taxon>Pterygota</taxon>
        <taxon>Neoptera</taxon>
        <taxon>Endopterygota</taxon>
        <taxon>Coleoptera</taxon>
        <taxon>Polyphaga</taxon>
        <taxon>Cucujiformia</taxon>
        <taxon>Curculionidae</taxon>
        <taxon>Dryophthorinae</taxon>
        <taxon>Sitophilus</taxon>
    </lineage>
</organism>
<keyword evidence="1" id="KW-1185">Reference proteome</keyword>
<accession>A0A6J2XNT0</accession>
<dbReference type="Proteomes" id="UP000504635">
    <property type="component" value="Unplaced"/>
</dbReference>
<dbReference type="KEGG" id="soy:115880182"/>
<sequence>MIFFFIVRSIKNADLVDICLTSRKSSQTHVVFEKICSLWGLTETSARIQKEIMSVSRLYCLNLNRKWKNSSRARHRFEVNNETWLQQEIKFPKCIQEKKHNIDVNCSGQSRGAGRPRKPFLEVSNKTKKRRVQELSTSWTSDELQFAAQTSNGFSKPNESSSLSPHQALALSLDLGLSERKYKLLRSMMNGVHQNCLPSLYAVNQARNILLPSIINVTETSAEVDLQVLLNLTSKSIIELINLNENKELKLICKWGFDGSSGHSQYKQGFTDALCTDEYLFLVAMVPIRLLDKNNGKQLWINPRPSSTHYCRPIKFMFKKENATLVRDEENDMNNKINQLCGFKVQTKNGNICQVSFEMLFTMMDGSVSNVLSNTNATSKCIICGASPKDMNSEYVVDRPSKVENYRFGLSTLHCWIRFFECLLHIGYRLPVKTWQIRGNENKEIVENNKKRIQAEFKSKLGLLVDKPKPGYGSTNDGNTARVFFYNPDLSSEITGVDKGLIKEFSIILRVLASGSHIHMDKFMMLLQETRLHYLELYPWYYMPSSVHKVLVHGSDIIGSFSLPIGQLSEDALEATHKEVRKNRLLHTRKISRSSSNLDLLRYLLLASEPLISSLRKVVTKKSVRLDKDVEKYLVNEITDTDKENMPHFEDINLENIVDSSSDSD</sequence>
<dbReference type="RefSeq" id="XP_030753178.1">
    <property type="nucleotide sequence ID" value="XM_030897318.1"/>
</dbReference>
<dbReference type="GeneID" id="115880182"/>
<protein>
    <submittedName>
        <fullName evidence="2">Uncharacterized protein LOC115880182</fullName>
    </submittedName>
</protein>
<evidence type="ECO:0000313" key="2">
    <source>
        <dbReference type="RefSeq" id="XP_030753178.1"/>
    </source>
</evidence>
<proteinExistence type="predicted"/>
<dbReference type="OrthoDB" id="7450257at2759"/>